<keyword evidence="2" id="KW-1185">Reference proteome</keyword>
<organism evidence="1 2">
    <name type="scientific">Actinoallomurus spadix</name>
    <dbReference type="NCBI Taxonomy" id="79912"/>
    <lineage>
        <taxon>Bacteria</taxon>
        <taxon>Bacillati</taxon>
        <taxon>Actinomycetota</taxon>
        <taxon>Actinomycetes</taxon>
        <taxon>Streptosporangiales</taxon>
        <taxon>Thermomonosporaceae</taxon>
        <taxon>Actinoallomurus</taxon>
    </lineage>
</organism>
<accession>A0ABN0XJ78</accession>
<dbReference type="RefSeq" id="WP_252798967.1">
    <property type="nucleotide sequence ID" value="NZ_JAMXMX010000002.1"/>
</dbReference>
<dbReference type="EMBL" id="BAAABM010000066">
    <property type="protein sequence ID" value="GAA0365635.1"/>
    <property type="molecule type" value="Genomic_DNA"/>
</dbReference>
<reference evidence="1 2" key="1">
    <citation type="journal article" date="2019" name="Int. J. Syst. Evol. Microbiol.">
        <title>The Global Catalogue of Microorganisms (GCM) 10K type strain sequencing project: providing services to taxonomists for standard genome sequencing and annotation.</title>
        <authorList>
            <consortium name="The Broad Institute Genomics Platform"/>
            <consortium name="The Broad Institute Genome Sequencing Center for Infectious Disease"/>
            <person name="Wu L."/>
            <person name="Ma J."/>
        </authorList>
    </citation>
    <scope>NUCLEOTIDE SEQUENCE [LARGE SCALE GENOMIC DNA]</scope>
    <source>
        <strain evidence="1 2">JCM 3146</strain>
    </source>
</reference>
<dbReference type="Pfam" id="PF19564">
    <property type="entry name" value="DUF6086"/>
    <property type="match status" value="1"/>
</dbReference>
<proteinExistence type="predicted"/>
<protein>
    <recommendedName>
        <fullName evidence="3">Cyclic nucleotide-binding domain-containing protein</fullName>
    </recommendedName>
</protein>
<sequence length="119" mass="13028">MSCVFRVGEETVWTPSAEAGRLYVGMTKCLAAGGGRATGVKTIAEDVFEIEPEAFGALVEVAYKEYFTSTNRVYRSQLHGWLLTSLVLLARAGRPVTPAGEEEREFVEDISEHARAMPS</sequence>
<dbReference type="InterPro" id="IPR045732">
    <property type="entry name" value="DUF6086"/>
</dbReference>
<gene>
    <name evidence="1" type="ORF">GCM10010151_64450</name>
</gene>
<evidence type="ECO:0008006" key="3">
    <source>
        <dbReference type="Google" id="ProtNLM"/>
    </source>
</evidence>
<evidence type="ECO:0000313" key="2">
    <source>
        <dbReference type="Proteomes" id="UP001501822"/>
    </source>
</evidence>
<name>A0ABN0XJ78_9ACTN</name>
<comment type="caution">
    <text evidence="1">The sequence shown here is derived from an EMBL/GenBank/DDBJ whole genome shotgun (WGS) entry which is preliminary data.</text>
</comment>
<evidence type="ECO:0000313" key="1">
    <source>
        <dbReference type="EMBL" id="GAA0365635.1"/>
    </source>
</evidence>
<dbReference type="Proteomes" id="UP001501822">
    <property type="component" value="Unassembled WGS sequence"/>
</dbReference>